<feature type="compositionally biased region" description="Acidic residues" evidence="1">
    <location>
        <begin position="105"/>
        <end position="114"/>
    </location>
</feature>
<evidence type="ECO:0000313" key="2">
    <source>
        <dbReference type="EMBL" id="PUU73298.1"/>
    </source>
</evidence>
<organism evidence="2 3">
    <name type="scientific">Tuber borchii</name>
    <name type="common">White truffle</name>
    <dbReference type="NCBI Taxonomy" id="42251"/>
    <lineage>
        <taxon>Eukaryota</taxon>
        <taxon>Fungi</taxon>
        <taxon>Dikarya</taxon>
        <taxon>Ascomycota</taxon>
        <taxon>Pezizomycotina</taxon>
        <taxon>Pezizomycetes</taxon>
        <taxon>Pezizales</taxon>
        <taxon>Tuberaceae</taxon>
        <taxon>Tuber</taxon>
    </lineage>
</organism>
<protein>
    <submittedName>
        <fullName evidence="2">Uncharacterized protein</fullName>
    </submittedName>
</protein>
<comment type="caution">
    <text evidence="2">The sequence shown here is derived from an EMBL/GenBank/DDBJ whole genome shotgun (WGS) entry which is preliminary data.</text>
</comment>
<dbReference type="Proteomes" id="UP000244722">
    <property type="component" value="Unassembled WGS sequence"/>
</dbReference>
<name>A0A2T6ZCT0_TUBBO</name>
<reference evidence="2 3" key="1">
    <citation type="submission" date="2017-04" db="EMBL/GenBank/DDBJ databases">
        <title>Draft genome sequence of Tuber borchii Vittad., a whitish edible truffle.</title>
        <authorList>
            <consortium name="DOE Joint Genome Institute"/>
            <person name="Murat C."/>
            <person name="Kuo A."/>
            <person name="Barry K.W."/>
            <person name="Clum A."/>
            <person name="Dockter R.B."/>
            <person name="Fauchery L."/>
            <person name="Iotti M."/>
            <person name="Kohler A."/>
            <person name="Labutti K."/>
            <person name="Lindquist E.A."/>
            <person name="Lipzen A."/>
            <person name="Ohm R.A."/>
            <person name="Wang M."/>
            <person name="Grigoriev I.V."/>
            <person name="Zambonelli A."/>
            <person name="Martin F.M."/>
        </authorList>
    </citation>
    <scope>NUCLEOTIDE SEQUENCE [LARGE SCALE GENOMIC DNA]</scope>
    <source>
        <strain evidence="2 3">Tbo3840</strain>
    </source>
</reference>
<feature type="region of interest" description="Disordered" evidence="1">
    <location>
        <begin position="84"/>
        <end position="130"/>
    </location>
</feature>
<dbReference type="OrthoDB" id="5507699at2759"/>
<accession>A0A2T6ZCT0</accession>
<gene>
    <name evidence="2" type="ORF">B9Z19DRAFT_1135422</name>
</gene>
<dbReference type="STRING" id="42251.A0A2T6ZCT0"/>
<proteinExistence type="predicted"/>
<dbReference type="AlphaFoldDB" id="A0A2T6ZCT0"/>
<keyword evidence="3" id="KW-1185">Reference proteome</keyword>
<sequence>MWHSSGVATVLKRRITSSDLHPRDSLLGNWPPLPVALNQISNQVTNDAGVPLDLEYADTKLSDNALARSGGVLRMLPERRPITKFEGEHIRASTGESFTSGEMSDSSDEDETSSAEDSAGPNPSGAISMRRTSMSLLAAAEGEQKAMSARYSVCSLLPSISITPLGSVPGATSPAKK</sequence>
<evidence type="ECO:0000313" key="3">
    <source>
        <dbReference type="Proteomes" id="UP000244722"/>
    </source>
</evidence>
<evidence type="ECO:0000256" key="1">
    <source>
        <dbReference type="SAM" id="MobiDB-lite"/>
    </source>
</evidence>
<dbReference type="EMBL" id="NESQ01000390">
    <property type="protein sequence ID" value="PUU73298.1"/>
    <property type="molecule type" value="Genomic_DNA"/>
</dbReference>